<dbReference type="PANTHER" id="PTHR40593">
    <property type="entry name" value="PENICILLIN-BINDING PROTEIN ACTIVATOR LPOB"/>
    <property type="match status" value="1"/>
</dbReference>
<gene>
    <name evidence="1" type="primary">lpoB_1</name>
    <name evidence="1" type="ORF">GCM10023211_06500</name>
</gene>
<dbReference type="Pfam" id="PF13036">
    <property type="entry name" value="LpoB"/>
    <property type="match status" value="1"/>
</dbReference>
<organism evidence="1 2">
    <name type="scientific">Orbus sasakiae</name>
    <dbReference type="NCBI Taxonomy" id="1078475"/>
    <lineage>
        <taxon>Bacteria</taxon>
        <taxon>Pseudomonadati</taxon>
        <taxon>Pseudomonadota</taxon>
        <taxon>Gammaproteobacteria</taxon>
        <taxon>Orbales</taxon>
        <taxon>Orbaceae</taxon>
        <taxon>Orbus</taxon>
    </lineage>
</organism>
<name>A0ABP9N362_9GAMM</name>
<keyword evidence="2" id="KW-1185">Reference proteome</keyword>
<comment type="caution">
    <text evidence="1">The sequence shown here is derived from an EMBL/GenBank/DDBJ whole genome shotgun (WGS) entry which is preliminary data.</text>
</comment>
<dbReference type="InterPro" id="IPR014094">
    <property type="entry name" value="LpoB"/>
</dbReference>
<evidence type="ECO:0000313" key="2">
    <source>
        <dbReference type="Proteomes" id="UP001500171"/>
    </source>
</evidence>
<evidence type="ECO:0000313" key="1">
    <source>
        <dbReference type="EMBL" id="GAA5106546.1"/>
    </source>
</evidence>
<dbReference type="PROSITE" id="PS51257">
    <property type="entry name" value="PROKAR_LIPOPROTEIN"/>
    <property type="match status" value="1"/>
</dbReference>
<protein>
    <submittedName>
        <fullName evidence="1">Penicillin-binding protein activator LpoB</fullName>
    </submittedName>
</protein>
<dbReference type="Gene3D" id="3.40.50.10610">
    <property type="entry name" value="ABC-type transport auxiliary lipoprotein component"/>
    <property type="match status" value="1"/>
</dbReference>
<sequence length="197" mass="21889">MKHYLSVVAIIISTMALSGCHLLEQNRQTPAPIQNNPVSVVEQPPKILATDWQVVISPLIAELIQTAEVSDSNSLLISDIRNRSNEYVSGAQINSIIFNAFNQQNIFAIIDKKVVNQAKQNLGIPYDDSLVSRSKMIALARQVKADYVLFTTINQVPKLPETPANVSMELLLTKTGEIVWQFSSDQLVNNNQQQTSE</sequence>
<dbReference type="RefSeq" id="WP_345488760.1">
    <property type="nucleotide sequence ID" value="NZ_BAABHY010000001.1"/>
</dbReference>
<dbReference type="Proteomes" id="UP001500171">
    <property type="component" value="Unassembled WGS sequence"/>
</dbReference>
<dbReference type="PANTHER" id="PTHR40593:SF1">
    <property type="entry name" value="PENICILLIN-BINDING PROTEIN ACTIVATOR LPOB"/>
    <property type="match status" value="1"/>
</dbReference>
<dbReference type="EMBL" id="BAABHY010000001">
    <property type="protein sequence ID" value="GAA5106546.1"/>
    <property type="molecule type" value="Genomic_DNA"/>
</dbReference>
<accession>A0ABP9N362</accession>
<proteinExistence type="predicted"/>
<reference evidence="2" key="1">
    <citation type="journal article" date="2019" name="Int. J. Syst. Evol. Microbiol.">
        <title>The Global Catalogue of Microorganisms (GCM) 10K type strain sequencing project: providing services to taxonomists for standard genome sequencing and annotation.</title>
        <authorList>
            <consortium name="The Broad Institute Genomics Platform"/>
            <consortium name="The Broad Institute Genome Sequencing Center for Infectious Disease"/>
            <person name="Wu L."/>
            <person name="Ma J."/>
        </authorList>
    </citation>
    <scope>NUCLEOTIDE SEQUENCE [LARGE SCALE GENOMIC DNA]</scope>
    <source>
        <strain evidence="2">JCM 18050</strain>
    </source>
</reference>